<gene>
    <name evidence="3" type="ORF">LCGC14_2299500</name>
</gene>
<accession>A0A0F9CNU5</accession>
<dbReference type="EMBL" id="LAZR01032386">
    <property type="protein sequence ID" value="KKL51038.1"/>
    <property type="molecule type" value="Genomic_DNA"/>
</dbReference>
<comment type="caution">
    <text evidence="3">The sequence shown here is derived from an EMBL/GenBank/DDBJ whole genome shotgun (WGS) entry which is preliminary data.</text>
</comment>
<dbReference type="AlphaFoldDB" id="A0A0F9CNU5"/>
<evidence type="ECO:0000259" key="2">
    <source>
        <dbReference type="Pfam" id="PF08759"/>
    </source>
</evidence>
<feature type="domain" description="Glycosyltransferase GT-D fold" evidence="2">
    <location>
        <begin position="292"/>
        <end position="381"/>
    </location>
</feature>
<proteinExistence type="predicted"/>
<name>A0A0F9CNU5_9ZZZZ</name>
<dbReference type="SUPFAM" id="SSF53335">
    <property type="entry name" value="S-adenosyl-L-methionine-dependent methyltransferases"/>
    <property type="match status" value="1"/>
</dbReference>
<evidence type="ECO:0008006" key="4">
    <source>
        <dbReference type="Google" id="ProtNLM"/>
    </source>
</evidence>
<dbReference type="InterPro" id="IPR006342">
    <property type="entry name" value="FkbM_mtfrase"/>
</dbReference>
<dbReference type="Gene3D" id="3.40.50.150">
    <property type="entry name" value="Vaccinia Virus protein VP39"/>
    <property type="match status" value="1"/>
</dbReference>
<protein>
    <recommendedName>
        <fullName evidence="4">Methyltransferase FkbM domain-containing protein</fullName>
    </recommendedName>
</protein>
<dbReference type="PANTHER" id="PTHR34203">
    <property type="entry name" value="METHYLTRANSFERASE, FKBM FAMILY PROTEIN"/>
    <property type="match status" value="1"/>
</dbReference>
<dbReference type="NCBIfam" id="TIGR01444">
    <property type="entry name" value="fkbM_fam"/>
    <property type="match status" value="1"/>
</dbReference>
<evidence type="ECO:0000313" key="3">
    <source>
        <dbReference type="EMBL" id="KKL51038.1"/>
    </source>
</evidence>
<dbReference type="InterPro" id="IPR052514">
    <property type="entry name" value="SAM-dependent_MTase"/>
</dbReference>
<sequence length="381" mass="43305">MVSTDSISYGEVYLGLLIYYLLKVVLMKVSTENLLKGLVNLMCCFVPGKKSRKRLRYELVGIKKERNDLLDAGFTIDGETITTPQGVKIDISNIKDHPLYLVKVVFVKSEYNLNIKRDSILIDIGMNRAAVSLLFAADENVKKVYAYEPFKPTFEVAKKNLQLNPQLSEKINAFCFGLGKSEKTLEMPYMDDATGGMSTTHEVCKDQEGIKKETVVVKDAAEVIGGILEENKDKHIIVKCDCEGAEFEIFELDNMPYELYDKITNDNFSVEIPIVKTLDETLNKLLQDKCSLCRFGDGEFVLMNGGRINYQPRNGKLAARLKEVLESDLPDLIIALPPCFGALDHYVPPVADFWRKWASRKRELIYSFLDMKRVYYDAFFS</sequence>
<dbReference type="PANTHER" id="PTHR34203:SF15">
    <property type="entry name" value="SLL1173 PROTEIN"/>
    <property type="match status" value="1"/>
</dbReference>
<dbReference type="Pfam" id="PF08759">
    <property type="entry name" value="GT-D"/>
    <property type="match status" value="1"/>
</dbReference>
<organism evidence="3">
    <name type="scientific">marine sediment metagenome</name>
    <dbReference type="NCBI Taxonomy" id="412755"/>
    <lineage>
        <taxon>unclassified sequences</taxon>
        <taxon>metagenomes</taxon>
        <taxon>ecological metagenomes</taxon>
    </lineage>
</organism>
<feature type="domain" description="Methyltransferase FkbM" evidence="1">
    <location>
        <begin position="123"/>
        <end position="251"/>
    </location>
</feature>
<dbReference type="InterPro" id="IPR029063">
    <property type="entry name" value="SAM-dependent_MTases_sf"/>
</dbReference>
<dbReference type="InterPro" id="IPR014869">
    <property type="entry name" value="GT-D"/>
</dbReference>
<evidence type="ECO:0000259" key="1">
    <source>
        <dbReference type="Pfam" id="PF05050"/>
    </source>
</evidence>
<feature type="non-terminal residue" evidence="3">
    <location>
        <position position="381"/>
    </location>
</feature>
<reference evidence="3" key="1">
    <citation type="journal article" date="2015" name="Nature">
        <title>Complex archaea that bridge the gap between prokaryotes and eukaryotes.</title>
        <authorList>
            <person name="Spang A."/>
            <person name="Saw J.H."/>
            <person name="Jorgensen S.L."/>
            <person name="Zaremba-Niedzwiedzka K."/>
            <person name="Martijn J."/>
            <person name="Lind A.E."/>
            <person name="van Eijk R."/>
            <person name="Schleper C."/>
            <person name="Guy L."/>
            <person name="Ettema T.J."/>
        </authorList>
    </citation>
    <scope>NUCLEOTIDE SEQUENCE</scope>
</reference>
<dbReference type="Pfam" id="PF05050">
    <property type="entry name" value="Methyltransf_21"/>
    <property type="match status" value="1"/>
</dbReference>